<organism evidence="7 8">
    <name type="scientific">Tetraparma gracilis</name>
    <dbReference type="NCBI Taxonomy" id="2962635"/>
    <lineage>
        <taxon>Eukaryota</taxon>
        <taxon>Sar</taxon>
        <taxon>Stramenopiles</taxon>
        <taxon>Ochrophyta</taxon>
        <taxon>Bolidophyceae</taxon>
        <taxon>Parmales</taxon>
        <taxon>Triparmaceae</taxon>
        <taxon>Tetraparma</taxon>
    </lineage>
</organism>
<feature type="compositionally biased region" description="Polar residues" evidence="5">
    <location>
        <begin position="314"/>
        <end position="326"/>
    </location>
</feature>
<dbReference type="PROSITE" id="PS50071">
    <property type="entry name" value="HOMEOBOX_2"/>
    <property type="match status" value="1"/>
</dbReference>
<name>A0ABQ6MK23_9STRA</name>
<comment type="subcellular location">
    <subcellularLocation>
        <location evidence="4">Nucleus</location>
    </subcellularLocation>
</comment>
<keyword evidence="2 4" id="KW-0371">Homeobox</keyword>
<dbReference type="InterPro" id="IPR009057">
    <property type="entry name" value="Homeodomain-like_sf"/>
</dbReference>
<dbReference type="Gene3D" id="1.10.10.60">
    <property type="entry name" value="Homeodomain-like"/>
    <property type="match status" value="1"/>
</dbReference>
<evidence type="ECO:0000256" key="4">
    <source>
        <dbReference type="PROSITE-ProRule" id="PRU00108"/>
    </source>
</evidence>
<evidence type="ECO:0000256" key="5">
    <source>
        <dbReference type="SAM" id="MobiDB-lite"/>
    </source>
</evidence>
<evidence type="ECO:0000313" key="7">
    <source>
        <dbReference type="EMBL" id="GMI27893.1"/>
    </source>
</evidence>
<dbReference type="Pfam" id="PF05920">
    <property type="entry name" value="Homeobox_KN"/>
    <property type="match status" value="1"/>
</dbReference>
<comment type="caution">
    <text evidence="7">The sequence shown here is derived from an EMBL/GenBank/DDBJ whole genome shotgun (WGS) entry which is preliminary data.</text>
</comment>
<dbReference type="InterPro" id="IPR001356">
    <property type="entry name" value="HD"/>
</dbReference>
<evidence type="ECO:0000256" key="1">
    <source>
        <dbReference type="ARBA" id="ARBA00023125"/>
    </source>
</evidence>
<keyword evidence="3 4" id="KW-0539">Nucleus</keyword>
<evidence type="ECO:0000256" key="3">
    <source>
        <dbReference type="ARBA" id="ARBA00023242"/>
    </source>
</evidence>
<keyword evidence="8" id="KW-1185">Reference proteome</keyword>
<feature type="region of interest" description="Disordered" evidence="5">
    <location>
        <begin position="264"/>
        <end position="289"/>
    </location>
</feature>
<feature type="DNA-binding region" description="Homeobox" evidence="4">
    <location>
        <begin position="51"/>
        <end position="86"/>
    </location>
</feature>
<protein>
    <recommendedName>
        <fullName evidence="6">Homeobox domain-containing protein</fullName>
    </recommendedName>
</protein>
<evidence type="ECO:0000313" key="8">
    <source>
        <dbReference type="Proteomes" id="UP001165060"/>
    </source>
</evidence>
<evidence type="ECO:0000259" key="6">
    <source>
        <dbReference type="PROSITE" id="PS50071"/>
    </source>
</evidence>
<accession>A0ABQ6MK23</accession>
<dbReference type="InterPro" id="IPR050224">
    <property type="entry name" value="TALE_homeobox"/>
</dbReference>
<gene>
    <name evidence="7" type="ORF">TeGR_g90</name>
</gene>
<reference evidence="7 8" key="1">
    <citation type="journal article" date="2023" name="Commun. Biol.">
        <title>Genome analysis of Parmales, the sister group of diatoms, reveals the evolutionary specialization of diatoms from phago-mixotrophs to photoautotrophs.</title>
        <authorList>
            <person name="Ban H."/>
            <person name="Sato S."/>
            <person name="Yoshikawa S."/>
            <person name="Yamada K."/>
            <person name="Nakamura Y."/>
            <person name="Ichinomiya M."/>
            <person name="Sato N."/>
            <person name="Blanc-Mathieu R."/>
            <person name="Endo H."/>
            <person name="Kuwata A."/>
            <person name="Ogata H."/>
        </authorList>
    </citation>
    <scope>NUCLEOTIDE SEQUENCE [LARGE SCALE GENOMIC DNA]</scope>
</reference>
<dbReference type="Proteomes" id="UP001165060">
    <property type="component" value="Unassembled WGS sequence"/>
</dbReference>
<sequence length="417" mass="45470">MAEVHLPIMAENALAPSVSTSSIPGGKSLPASTVNYLKAWILSPAHIAHPYPTDAEKTAIINDTGIELKQLTNWFTNNRKRFWKPRVQGLQDKGGDAGAFAAAAAAAAAAKPSTPVAAAAIKVAAPAEKPTVVPPDAAPSPRYVPGYSASNNHGQHKDVVDLSGVVRRSEVVDVFILDPQDSTHPTIKDVSIQPPKFENRVLRSYKNRDLVYSFHESVAGNRKKVQSRRDAEVVRVKKAILRNYLMNVAPNPLSEDDTREALYGHKASGSSERASPKMKPAAEPRPTLSKFLQQQQQQRFSGKKDPNVQVAATAVSNSDDSASSICTDEDSDLDLPDSPGRGYKRGWRGEAGRAVRPKLSVARMRERSVSEDQAAVKSPRAEFLQPTASWEDAVSKYQYDVNLMPTLEEARLLFGFR</sequence>
<dbReference type="PANTHER" id="PTHR11850">
    <property type="entry name" value="HOMEOBOX PROTEIN TRANSCRIPTION FACTORS"/>
    <property type="match status" value="1"/>
</dbReference>
<proteinExistence type="predicted"/>
<evidence type="ECO:0000256" key="2">
    <source>
        <dbReference type="ARBA" id="ARBA00023155"/>
    </source>
</evidence>
<dbReference type="SUPFAM" id="SSF46689">
    <property type="entry name" value="Homeodomain-like"/>
    <property type="match status" value="1"/>
</dbReference>
<dbReference type="CDD" id="cd00086">
    <property type="entry name" value="homeodomain"/>
    <property type="match status" value="1"/>
</dbReference>
<dbReference type="EMBL" id="BRYB01004243">
    <property type="protein sequence ID" value="GMI27893.1"/>
    <property type="molecule type" value="Genomic_DNA"/>
</dbReference>
<feature type="domain" description="Homeobox" evidence="6">
    <location>
        <begin position="49"/>
        <end position="85"/>
    </location>
</feature>
<dbReference type="InterPro" id="IPR008422">
    <property type="entry name" value="KN_HD"/>
</dbReference>
<feature type="region of interest" description="Disordered" evidence="5">
    <location>
        <begin position="314"/>
        <end position="344"/>
    </location>
</feature>
<keyword evidence="1 4" id="KW-0238">DNA-binding</keyword>